<dbReference type="eggNOG" id="ENOG502T7DI">
    <property type="taxonomic scope" value="Eukaryota"/>
</dbReference>
<reference evidence="2 3" key="1">
    <citation type="journal article" date="2012" name="Genome Biol.">
        <title>Genome and low-iron response of an oceanic diatom adapted to chronic iron limitation.</title>
        <authorList>
            <person name="Lommer M."/>
            <person name="Specht M."/>
            <person name="Roy A.S."/>
            <person name="Kraemer L."/>
            <person name="Andreson R."/>
            <person name="Gutowska M.A."/>
            <person name="Wolf J."/>
            <person name="Bergner S.V."/>
            <person name="Schilhabel M.B."/>
            <person name="Klostermeier U.C."/>
            <person name="Beiko R.G."/>
            <person name="Rosenstiel P."/>
            <person name="Hippler M."/>
            <person name="Laroche J."/>
        </authorList>
    </citation>
    <scope>NUCLEOTIDE SEQUENCE [LARGE SCALE GENOMIC DNA]</scope>
    <source>
        <strain evidence="2 3">CCMP1005</strain>
    </source>
</reference>
<name>K0T3W9_THAOC</name>
<feature type="compositionally biased region" description="Polar residues" evidence="1">
    <location>
        <begin position="193"/>
        <end position="205"/>
    </location>
</feature>
<feature type="compositionally biased region" description="Basic residues" evidence="1">
    <location>
        <begin position="143"/>
        <end position="159"/>
    </location>
</feature>
<protein>
    <submittedName>
        <fullName evidence="2">Uncharacterized protein</fullName>
    </submittedName>
</protein>
<gene>
    <name evidence="2" type="ORF">THAOC_06067</name>
</gene>
<sequence>MIASASWHHVPPLSVPVDVDVTPSCTLDRFRTLRSASATSPSTLSRVCCWDYPPTWDQGSSKMLLQQQKRIFLCIHIDPFTRASSNSLFGSSSSPRGLEAAFPSLCLHWTCPSKRAIVSVVDMATPNRTAQRADEQQPLSPSHRGRSRTGARKLSGSRRCCRRKGEDDVPVCGCPRASPPPGPDTLLVVSSSTTHDFTGSSSTTRPLRPWPNATPVCDLEGSRESRRDAGPTYDSVDGRLRRLTRVVDVLSPPQTAHAWISSAQRVYVSAVFPCPVKVLIRLPCAPERGRKGGVPVLLAGARGDSSTFTYWEGPPPARAGRLGGKKVGLWFEDPEMVKALGTGDGSFELVSLIDDSPGGGGLDRLYQLRRSSASSPRRCGLAFLLRAAFVLSLVCLLGPPLVDGAAGWWRGYAASGGPSDLEAKGAAAHLHSNRTDNLRWRPDDSVEADNCIPGYRLDDSHELHCGLGDRSPITNATDGATKLCGGIPMTPGYCAQPKYGVWAAEPAAAPLPNRLGLQRTAPSPLCSSLPELLEGNWTGEDFDEDWRPGNCRLAPLSPFEWTRQRRDGGGGKRKKSCQTTIAMMGDSHIRNLFTATVAGFRGVRYFAEAHADGSVKESGLMYTYVFRLTRDGEASDLVGWKGEIKANRNASMLDECDCSEVARCLRVVMLWAPKFNDQLEYLDLVPKDSGPVRRVVRGPDGASAGRPRVAARNPPLPLGGNPAEKRGALIHDWMNATYPDRMAYLRQDQLSGGAGARQGWSWQGRPTHHFACGFNRVDVRNDAIGAAEPCTDVKDTMQVRALVTLLFEGLL</sequence>
<dbReference type="AlphaFoldDB" id="K0T3W9"/>
<dbReference type="OrthoDB" id="53644at2759"/>
<proteinExistence type="predicted"/>
<dbReference type="Proteomes" id="UP000266841">
    <property type="component" value="Unassembled WGS sequence"/>
</dbReference>
<feature type="region of interest" description="Disordered" evidence="1">
    <location>
        <begin position="697"/>
        <end position="722"/>
    </location>
</feature>
<accession>K0T3W9</accession>
<keyword evidence="3" id="KW-1185">Reference proteome</keyword>
<evidence type="ECO:0000313" key="2">
    <source>
        <dbReference type="EMBL" id="EJK72405.1"/>
    </source>
</evidence>
<evidence type="ECO:0000256" key="1">
    <source>
        <dbReference type="SAM" id="MobiDB-lite"/>
    </source>
</evidence>
<organism evidence="2 3">
    <name type="scientific">Thalassiosira oceanica</name>
    <name type="common">Marine diatom</name>
    <dbReference type="NCBI Taxonomy" id="159749"/>
    <lineage>
        <taxon>Eukaryota</taxon>
        <taxon>Sar</taxon>
        <taxon>Stramenopiles</taxon>
        <taxon>Ochrophyta</taxon>
        <taxon>Bacillariophyta</taxon>
        <taxon>Coscinodiscophyceae</taxon>
        <taxon>Thalassiosirophycidae</taxon>
        <taxon>Thalassiosirales</taxon>
        <taxon>Thalassiosiraceae</taxon>
        <taxon>Thalassiosira</taxon>
    </lineage>
</organism>
<feature type="region of interest" description="Disordered" evidence="1">
    <location>
        <begin position="128"/>
        <end position="159"/>
    </location>
</feature>
<evidence type="ECO:0000313" key="3">
    <source>
        <dbReference type="Proteomes" id="UP000266841"/>
    </source>
</evidence>
<feature type="region of interest" description="Disordered" evidence="1">
    <location>
        <begin position="193"/>
        <end position="213"/>
    </location>
</feature>
<comment type="caution">
    <text evidence="2">The sequence shown here is derived from an EMBL/GenBank/DDBJ whole genome shotgun (WGS) entry which is preliminary data.</text>
</comment>
<dbReference type="EMBL" id="AGNL01005908">
    <property type="protein sequence ID" value="EJK72405.1"/>
    <property type="molecule type" value="Genomic_DNA"/>
</dbReference>